<protein>
    <submittedName>
        <fullName evidence="1">Uncharacterized protein</fullName>
    </submittedName>
</protein>
<gene>
    <name evidence="1" type="ORF">IMSHALPRED_001305</name>
</gene>
<accession>A0A8H3J261</accession>
<comment type="caution">
    <text evidence="1">The sequence shown here is derived from an EMBL/GenBank/DDBJ whole genome shotgun (WGS) entry which is preliminary data.</text>
</comment>
<keyword evidence="2" id="KW-1185">Reference proteome</keyword>
<dbReference type="AlphaFoldDB" id="A0A8H3J261"/>
<dbReference type="Proteomes" id="UP000664534">
    <property type="component" value="Unassembled WGS sequence"/>
</dbReference>
<evidence type="ECO:0000313" key="1">
    <source>
        <dbReference type="EMBL" id="CAF9939345.1"/>
    </source>
</evidence>
<sequence>MSESSKTPWTSARCNRLLRPLLSKIALLRKATLSETRHDQCNSAITSKSVYQNPTAVTKVENEVEVSPRPWKKIKRTYSSRTKGQRFRDFKDHDNNRTLKEAMNAVLRVPLHLTAAQVGDNDEDVTAIDARHHIPTRRALLRVPRSSSKNAQIIHGSQVLSSAGSAGLSNQRLIEGIYKALEALLRATTCEKTNENSECRSLFSICLRQIPNYIAQEQRLTNDGDAENDIDVASEVYTDLEAFGSASDSGWESLREVVRAHGISLVGEAIQERLVDFPISRHILSLCLGLAAYDEAECVVESMIASVKCRSLPRKESTAFCAGLSQPGSKWDTSHRLHPSLPTKEASRVAGALKYFASQTGRHGFMYRQTAVMLEDGILPAEWTSSKSMIECWNGVIRSITQEDQHAQSANLLLQVATSKSYRREVSNAKARPQVHDLRLHPYEPNILRPAIRSYKSRQAMKTVVESQSIESGAVDAGPDDVDNALKSTFSSILTVLSAINILRTPKSGLDSSHPDPLSLAILRDIALEIRQVLELNNITSFVSENALRLPLLSAGLVSIASRKAGTSIPPSEMHDLATLASLPSSKETLGNAGSFLGEIARCGDEAGSGDGFRFLQVMVQDLISISISSIYDKPTRKLCRGIAHAAAFAFSEYTGQPKHLDWALEMEGTIIRMVDDSPKVVVDQTPARADMRNKSGYRWEEGICEWIAKTPAQVLQHVSTGQDIDHDRTNGEAPKLTLAQALPIPSGISPCVTDRRLTRPRCDGASSDSCKMGNVRGSCGDFHSSEKLLFIRISPRPHKVSHPNFLLRLNAANDLDELSAPESSQEKPAALREIPNLSSDFKRKRTSGKHNKVDFGSYDLDMSLTNKHRWDTETLYRDTDDELGFL</sequence>
<dbReference type="OrthoDB" id="4159838at2759"/>
<dbReference type="EMBL" id="CAJPDT010000117">
    <property type="protein sequence ID" value="CAF9939345.1"/>
    <property type="molecule type" value="Genomic_DNA"/>
</dbReference>
<name>A0A8H3J261_9LECA</name>
<proteinExistence type="predicted"/>
<reference evidence="1" key="1">
    <citation type="submission" date="2021-03" db="EMBL/GenBank/DDBJ databases">
        <authorList>
            <person name="Tagirdzhanova G."/>
        </authorList>
    </citation>
    <scope>NUCLEOTIDE SEQUENCE</scope>
</reference>
<organism evidence="1 2">
    <name type="scientific">Imshaugia aleurites</name>
    <dbReference type="NCBI Taxonomy" id="172621"/>
    <lineage>
        <taxon>Eukaryota</taxon>
        <taxon>Fungi</taxon>
        <taxon>Dikarya</taxon>
        <taxon>Ascomycota</taxon>
        <taxon>Pezizomycotina</taxon>
        <taxon>Lecanoromycetes</taxon>
        <taxon>OSLEUM clade</taxon>
        <taxon>Lecanoromycetidae</taxon>
        <taxon>Lecanorales</taxon>
        <taxon>Lecanorineae</taxon>
        <taxon>Parmeliaceae</taxon>
        <taxon>Imshaugia</taxon>
    </lineage>
</organism>
<evidence type="ECO:0000313" key="2">
    <source>
        <dbReference type="Proteomes" id="UP000664534"/>
    </source>
</evidence>